<evidence type="ECO:0000313" key="4">
    <source>
        <dbReference type="Proteomes" id="UP000321464"/>
    </source>
</evidence>
<feature type="transmembrane region" description="Helical" evidence="1">
    <location>
        <begin position="100"/>
        <end position="124"/>
    </location>
</feature>
<evidence type="ECO:0000313" key="3">
    <source>
        <dbReference type="EMBL" id="GEO00791.1"/>
    </source>
</evidence>
<dbReference type="PANTHER" id="PTHR30590:SF2">
    <property type="entry name" value="INNER MEMBRANE PROTEIN"/>
    <property type="match status" value="1"/>
</dbReference>
<dbReference type="OrthoDB" id="9807744at2"/>
<dbReference type="AlphaFoldDB" id="A0A512AM78"/>
<dbReference type="PANTHER" id="PTHR30590">
    <property type="entry name" value="INNER MEMBRANE PROTEIN"/>
    <property type="match status" value="1"/>
</dbReference>
<sequence length="411" mass="44047">MPERIGALDFVRGVAVLGILAINVTGFWGPLLATFSPAMPRLEPGGAVWFVIAYLLFEGKMRGLFTLLFGASMMLFADAAERRGANPDLMQVRRLLLLMAFGYAHYALLWWGDILLPYAACGVLAFSLRRLAPEPLAAAALLLFLVSHGLEIIGDLGSIATEARVLAGHGAPAEAAEQTAMMGRIAASITADMRVLHAPFLEAVRLRLTTAPLLPLANLGATFFETFPLMLLGMALLRMGLFTGEWEDSSLRRMALFGIGAGGTMSAGLIGWAALHQFPPAAMFALMGSLAAIPHLAMTLGYLAALLLLYPRLRDTSAGQRLVAAGRCAFTNYLGTTFVMSALFAGWGLGLGGVMPRGALPLVVLAGWSLMLAWPRWWLARFGQGPLEAFWRRLTWLGVRRSPLPPAAGAA</sequence>
<accession>A0A512AM78</accession>
<dbReference type="InterPro" id="IPR007349">
    <property type="entry name" value="DUF418"/>
</dbReference>
<dbReference type="Proteomes" id="UP000321464">
    <property type="component" value="Unassembled WGS sequence"/>
</dbReference>
<keyword evidence="1" id="KW-1133">Transmembrane helix</keyword>
<keyword evidence="1" id="KW-0812">Transmembrane</keyword>
<name>A0A512AM78_9SPHN</name>
<feature type="transmembrane region" description="Helical" evidence="1">
    <location>
        <begin position="359"/>
        <end position="379"/>
    </location>
</feature>
<feature type="domain" description="DUF418" evidence="2">
    <location>
        <begin position="237"/>
        <end position="397"/>
    </location>
</feature>
<dbReference type="InterPro" id="IPR052529">
    <property type="entry name" value="Bact_Transport_Assoc"/>
</dbReference>
<keyword evidence="4" id="KW-1185">Reference proteome</keyword>
<feature type="transmembrane region" description="Helical" evidence="1">
    <location>
        <begin position="254"/>
        <end position="275"/>
    </location>
</feature>
<reference evidence="3 4" key="1">
    <citation type="submission" date="2019-07" db="EMBL/GenBank/DDBJ databases">
        <title>Whole genome shotgun sequence of Novosphingobium sediminis NBRC 106119.</title>
        <authorList>
            <person name="Hosoyama A."/>
            <person name="Uohara A."/>
            <person name="Ohji S."/>
            <person name="Ichikawa N."/>
        </authorList>
    </citation>
    <scope>NUCLEOTIDE SEQUENCE [LARGE SCALE GENOMIC DNA]</scope>
    <source>
        <strain evidence="3 4">NBRC 106119</strain>
    </source>
</reference>
<feature type="transmembrane region" description="Helical" evidence="1">
    <location>
        <begin position="12"/>
        <end position="32"/>
    </location>
</feature>
<organism evidence="3 4">
    <name type="scientific">Novosphingobium sediminis</name>
    <dbReference type="NCBI Taxonomy" id="707214"/>
    <lineage>
        <taxon>Bacteria</taxon>
        <taxon>Pseudomonadati</taxon>
        <taxon>Pseudomonadota</taxon>
        <taxon>Alphaproteobacteria</taxon>
        <taxon>Sphingomonadales</taxon>
        <taxon>Sphingomonadaceae</taxon>
        <taxon>Novosphingobium</taxon>
    </lineage>
</organism>
<dbReference type="EMBL" id="BJYR01000018">
    <property type="protein sequence ID" value="GEO00791.1"/>
    <property type="molecule type" value="Genomic_DNA"/>
</dbReference>
<proteinExistence type="predicted"/>
<gene>
    <name evidence="3" type="ORF">NSE01_26230</name>
</gene>
<evidence type="ECO:0000259" key="2">
    <source>
        <dbReference type="Pfam" id="PF04235"/>
    </source>
</evidence>
<comment type="caution">
    <text evidence="3">The sequence shown here is derived from an EMBL/GenBank/DDBJ whole genome shotgun (WGS) entry which is preliminary data.</text>
</comment>
<protein>
    <recommendedName>
        <fullName evidence="2">DUF418 domain-containing protein</fullName>
    </recommendedName>
</protein>
<keyword evidence="1" id="KW-0472">Membrane</keyword>
<feature type="transmembrane region" description="Helical" evidence="1">
    <location>
        <begin position="281"/>
        <end position="310"/>
    </location>
</feature>
<feature type="transmembrane region" description="Helical" evidence="1">
    <location>
        <begin position="216"/>
        <end position="242"/>
    </location>
</feature>
<dbReference type="Pfam" id="PF04235">
    <property type="entry name" value="DUF418"/>
    <property type="match status" value="1"/>
</dbReference>
<evidence type="ECO:0000256" key="1">
    <source>
        <dbReference type="SAM" id="Phobius"/>
    </source>
</evidence>
<feature type="transmembrane region" description="Helical" evidence="1">
    <location>
        <begin position="322"/>
        <end position="347"/>
    </location>
</feature>